<dbReference type="OrthoDB" id="5559898at2759"/>
<reference evidence="2" key="1">
    <citation type="journal article" date="2021" name="Genome Biol. Evol.">
        <title>The assembled and annotated genome of the fairy-ring fungus Marasmius oreades.</title>
        <authorList>
            <person name="Hiltunen M."/>
            <person name="Ament-Velasquez S.L."/>
            <person name="Johannesson H."/>
        </authorList>
    </citation>
    <scope>NUCLEOTIDE SEQUENCE</scope>
    <source>
        <strain evidence="2">03SP1</strain>
    </source>
</reference>
<dbReference type="GeneID" id="66081659"/>
<dbReference type="Proteomes" id="UP001049176">
    <property type="component" value="Chromosome 8"/>
</dbReference>
<feature type="region of interest" description="Disordered" evidence="1">
    <location>
        <begin position="1"/>
        <end position="69"/>
    </location>
</feature>
<organism evidence="2 3">
    <name type="scientific">Marasmius oreades</name>
    <name type="common">fairy-ring Marasmius</name>
    <dbReference type="NCBI Taxonomy" id="181124"/>
    <lineage>
        <taxon>Eukaryota</taxon>
        <taxon>Fungi</taxon>
        <taxon>Dikarya</taxon>
        <taxon>Basidiomycota</taxon>
        <taxon>Agaricomycotina</taxon>
        <taxon>Agaricomycetes</taxon>
        <taxon>Agaricomycetidae</taxon>
        <taxon>Agaricales</taxon>
        <taxon>Marasmiineae</taxon>
        <taxon>Marasmiaceae</taxon>
        <taxon>Marasmius</taxon>
    </lineage>
</organism>
<gene>
    <name evidence="2" type="ORF">E1B28_012584</name>
</gene>
<comment type="caution">
    <text evidence="2">The sequence shown here is derived from an EMBL/GenBank/DDBJ whole genome shotgun (WGS) entry which is preliminary data.</text>
</comment>
<protein>
    <submittedName>
        <fullName evidence="2">Uncharacterized protein</fullName>
    </submittedName>
</protein>
<dbReference type="EMBL" id="CM032188">
    <property type="protein sequence ID" value="KAG7088610.1"/>
    <property type="molecule type" value="Genomic_DNA"/>
</dbReference>
<sequence length="93" mass="10296">MASGKLESHGRHRGRRRKSARGKTRRESVSGGIMGSMDIDVNLRSELSDDTETEAEAEDQTRKAQQDTAAVQEQAINIVRNLSEDENGIDIDI</sequence>
<proteinExistence type="predicted"/>
<evidence type="ECO:0000313" key="3">
    <source>
        <dbReference type="Proteomes" id="UP001049176"/>
    </source>
</evidence>
<dbReference type="KEGG" id="more:E1B28_012584"/>
<keyword evidence="3" id="KW-1185">Reference proteome</keyword>
<dbReference type="RefSeq" id="XP_043005081.1">
    <property type="nucleotide sequence ID" value="XM_043157713.1"/>
</dbReference>
<feature type="compositionally biased region" description="Basic residues" evidence="1">
    <location>
        <begin position="10"/>
        <end position="24"/>
    </location>
</feature>
<dbReference type="AlphaFoldDB" id="A0A9P7UP46"/>
<evidence type="ECO:0000256" key="1">
    <source>
        <dbReference type="SAM" id="MobiDB-lite"/>
    </source>
</evidence>
<evidence type="ECO:0000313" key="2">
    <source>
        <dbReference type="EMBL" id="KAG7088610.1"/>
    </source>
</evidence>
<feature type="compositionally biased region" description="Acidic residues" evidence="1">
    <location>
        <begin position="48"/>
        <end position="58"/>
    </location>
</feature>
<accession>A0A9P7UP46</accession>
<name>A0A9P7UP46_9AGAR</name>